<comment type="subcellular location">
    <subcellularLocation>
        <location evidence="1">Cell inner membrane</location>
        <topology evidence="1">Single-pass membrane protein</topology>
    </subcellularLocation>
</comment>
<feature type="domain" description="General secretion pathway GspH" evidence="12">
    <location>
        <begin position="56"/>
        <end position="165"/>
    </location>
</feature>
<evidence type="ECO:0000256" key="8">
    <source>
        <dbReference type="ARBA" id="ARBA00023136"/>
    </source>
</evidence>
<keyword evidence="5" id="KW-0997">Cell inner membrane</keyword>
<evidence type="ECO:0000256" key="4">
    <source>
        <dbReference type="ARBA" id="ARBA00022481"/>
    </source>
</evidence>
<dbReference type="NCBIfam" id="TIGR02532">
    <property type="entry name" value="IV_pilin_GFxxxE"/>
    <property type="match status" value="1"/>
</dbReference>
<dbReference type="PROSITE" id="PS00409">
    <property type="entry name" value="PROKAR_NTER_METHYL"/>
    <property type="match status" value="1"/>
</dbReference>
<protein>
    <recommendedName>
        <fullName evidence="2">Type II secretion system protein H</fullName>
    </recommendedName>
    <alternativeName>
        <fullName evidence="10">General secretion pathway protein H</fullName>
    </alternativeName>
</protein>
<evidence type="ECO:0000256" key="9">
    <source>
        <dbReference type="ARBA" id="ARBA00025772"/>
    </source>
</evidence>
<dbReference type="SUPFAM" id="SSF54523">
    <property type="entry name" value="Pili subunits"/>
    <property type="match status" value="1"/>
</dbReference>
<dbReference type="InterPro" id="IPR022346">
    <property type="entry name" value="T2SS_GspH"/>
</dbReference>
<name>A0ABM8UE49_9GAMM</name>
<evidence type="ECO:0000313" key="14">
    <source>
        <dbReference type="Proteomes" id="UP000680116"/>
    </source>
</evidence>
<evidence type="ECO:0000256" key="5">
    <source>
        <dbReference type="ARBA" id="ARBA00022519"/>
    </source>
</evidence>
<dbReference type="Pfam" id="PF12019">
    <property type="entry name" value="GspH"/>
    <property type="match status" value="1"/>
</dbReference>
<evidence type="ECO:0000256" key="3">
    <source>
        <dbReference type="ARBA" id="ARBA00022475"/>
    </source>
</evidence>
<evidence type="ECO:0000313" key="13">
    <source>
        <dbReference type="EMBL" id="CAG4971114.1"/>
    </source>
</evidence>
<evidence type="ECO:0000259" key="12">
    <source>
        <dbReference type="Pfam" id="PF12019"/>
    </source>
</evidence>
<reference evidence="13 14" key="1">
    <citation type="submission" date="2021-04" db="EMBL/GenBank/DDBJ databases">
        <authorList>
            <person name="Rodrigo-Torres L."/>
            <person name="Arahal R. D."/>
            <person name="Lucena T."/>
        </authorList>
    </citation>
    <scope>NUCLEOTIDE SEQUENCE [LARGE SCALE GENOMIC DNA]</scope>
    <source>
        <strain evidence="13 14">CECT 30171</strain>
    </source>
</reference>
<evidence type="ECO:0000256" key="6">
    <source>
        <dbReference type="ARBA" id="ARBA00022692"/>
    </source>
</evidence>
<keyword evidence="7 11" id="KW-1133">Transmembrane helix</keyword>
<evidence type="ECO:0000256" key="7">
    <source>
        <dbReference type="ARBA" id="ARBA00022989"/>
    </source>
</evidence>
<gene>
    <name evidence="13" type="ORF">LYB30171_00896</name>
</gene>
<dbReference type="Gene3D" id="3.55.40.10">
    <property type="entry name" value="minor pseudopilin epsh domain"/>
    <property type="match status" value="1"/>
</dbReference>
<keyword evidence="3" id="KW-1003">Cell membrane</keyword>
<keyword evidence="4" id="KW-0488">Methylation</keyword>
<dbReference type="EMBL" id="OU015430">
    <property type="protein sequence ID" value="CAG4971114.1"/>
    <property type="molecule type" value="Genomic_DNA"/>
</dbReference>
<organism evidence="13 14">
    <name type="scientific">Novilysobacter luteus</name>
    <dbReference type="NCBI Taxonomy" id="2822368"/>
    <lineage>
        <taxon>Bacteria</taxon>
        <taxon>Pseudomonadati</taxon>
        <taxon>Pseudomonadota</taxon>
        <taxon>Gammaproteobacteria</taxon>
        <taxon>Lysobacterales</taxon>
        <taxon>Lysobacteraceae</taxon>
        <taxon>Novilysobacter</taxon>
    </lineage>
</organism>
<dbReference type="InterPro" id="IPR012902">
    <property type="entry name" value="N_methyl_site"/>
</dbReference>
<keyword evidence="6 11" id="KW-0812">Transmembrane</keyword>
<evidence type="ECO:0000256" key="10">
    <source>
        <dbReference type="ARBA" id="ARBA00030775"/>
    </source>
</evidence>
<evidence type="ECO:0000256" key="2">
    <source>
        <dbReference type="ARBA" id="ARBA00021549"/>
    </source>
</evidence>
<keyword evidence="8 11" id="KW-0472">Membrane</keyword>
<comment type="similarity">
    <text evidence="9">Belongs to the GSP H family.</text>
</comment>
<accession>A0ABM8UE49</accession>
<dbReference type="Pfam" id="PF07963">
    <property type="entry name" value="N_methyl"/>
    <property type="match status" value="1"/>
</dbReference>
<evidence type="ECO:0000256" key="1">
    <source>
        <dbReference type="ARBA" id="ARBA00004377"/>
    </source>
</evidence>
<evidence type="ECO:0000256" key="11">
    <source>
        <dbReference type="SAM" id="Phobius"/>
    </source>
</evidence>
<dbReference type="Proteomes" id="UP000680116">
    <property type="component" value="Chromosome"/>
</dbReference>
<feature type="transmembrane region" description="Helical" evidence="11">
    <location>
        <begin position="21"/>
        <end position="40"/>
    </location>
</feature>
<proteinExistence type="inferred from homology"/>
<keyword evidence="14" id="KW-1185">Reference proteome</keyword>
<dbReference type="InterPro" id="IPR045584">
    <property type="entry name" value="Pilin-like"/>
</dbReference>
<dbReference type="RefSeq" id="WP_215219851.1">
    <property type="nucleotide sequence ID" value="NZ_OU015430.1"/>
</dbReference>
<sequence>MQSIDSSIGMPASGRRLSGGFTLVELMVTVAVAAILLAIATPSFTSIINSNRLASAANELVATLQSARMEAVRSNRRVNVCRGCDGNAGSLVAFVDANANKAADAGEVIRAGFPNPSVEFSGDLDVVFGSDGFGRDGDAPNGALLATSYRFCIPTTSPAQNVRVVSIGAGSRISTDPENGGGACQ</sequence>